<keyword evidence="5" id="KW-0808">Transferase</keyword>
<dbReference type="GO" id="GO:0004523">
    <property type="term" value="F:RNA-DNA hybrid ribonuclease activity"/>
    <property type="evidence" value="ECO:0007669"/>
    <property type="project" value="InterPro"/>
</dbReference>
<name>A0A225VSV2_9STRA</name>
<dbReference type="InterPro" id="IPR043128">
    <property type="entry name" value="Rev_trsase/Diguanyl_cyclase"/>
</dbReference>
<dbReference type="Pfam" id="PF00078">
    <property type="entry name" value="RVT_1"/>
    <property type="match status" value="1"/>
</dbReference>
<feature type="domain" description="Reverse transcriptase" evidence="3">
    <location>
        <begin position="1"/>
        <end position="195"/>
    </location>
</feature>
<dbReference type="Gene3D" id="2.40.50.40">
    <property type="match status" value="1"/>
</dbReference>
<feature type="domain" description="Chromo" evidence="2">
    <location>
        <begin position="872"/>
        <end position="934"/>
    </location>
</feature>
<dbReference type="InterPro" id="IPR001584">
    <property type="entry name" value="Integrase_cat-core"/>
</dbReference>
<organism evidence="5 6">
    <name type="scientific">Phytophthora megakarya</name>
    <dbReference type="NCBI Taxonomy" id="4795"/>
    <lineage>
        <taxon>Eukaryota</taxon>
        <taxon>Sar</taxon>
        <taxon>Stramenopiles</taxon>
        <taxon>Oomycota</taxon>
        <taxon>Peronosporomycetes</taxon>
        <taxon>Peronosporales</taxon>
        <taxon>Peronosporaceae</taxon>
        <taxon>Phytophthora</taxon>
    </lineage>
</organism>
<dbReference type="GO" id="GO:0003964">
    <property type="term" value="F:RNA-directed DNA polymerase activity"/>
    <property type="evidence" value="ECO:0007669"/>
    <property type="project" value="UniProtKB-KW"/>
</dbReference>
<dbReference type="EMBL" id="NBNE01003476">
    <property type="protein sequence ID" value="OWZ07600.1"/>
    <property type="molecule type" value="Genomic_DNA"/>
</dbReference>
<keyword evidence="1" id="KW-0511">Multifunctional enzyme</keyword>
<dbReference type="InterPro" id="IPR043502">
    <property type="entry name" value="DNA/RNA_pol_sf"/>
</dbReference>
<dbReference type="Gene3D" id="3.10.10.10">
    <property type="entry name" value="HIV Type 1 Reverse Transcriptase, subunit A, domain 1"/>
    <property type="match status" value="1"/>
</dbReference>
<protein>
    <submittedName>
        <fullName evidence="5">Reverse transcriptase</fullName>
    </submittedName>
</protein>
<feature type="domain" description="Integrase catalytic" evidence="4">
    <location>
        <begin position="542"/>
        <end position="725"/>
    </location>
</feature>
<dbReference type="InterPro" id="IPR000953">
    <property type="entry name" value="Chromo/chromo_shadow_dom"/>
</dbReference>
<dbReference type="InterPro" id="IPR012337">
    <property type="entry name" value="RNaseH-like_sf"/>
</dbReference>
<keyword evidence="5" id="KW-0548">Nucleotidyltransferase</keyword>
<dbReference type="InterPro" id="IPR000477">
    <property type="entry name" value="RT_dom"/>
</dbReference>
<gene>
    <name evidence="5" type="ORF">PHMEG_00019988</name>
</gene>
<dbReference type="PROSITE" id="PS50878">
    <property type="entry name" value="RT_POL"/>
    <property type="match status" value="1"/>
</dbReference>
<dbReference type="Pfam" id="PF17919">
    <property type="entry name" value="RT_RNaseH_2"/>
    <property type="match status" value="1"/>
</dbReference>
<dbReference type="CDD" id="cd01647">
    <property type="entry name" value="RT_LTR"/>
    <property type="match status" value="1"/>
</dbReference>
<accession>A0A225VSV2</accession>
<dbReference type="GO" id="GO:0003676">
    <property type="term" value="F:nucleic acid binding"/>
    <property type="evidence" value="ECO:0007669"/>
    <property type="project" value="InterPro"/>
</dbReference>
<dbReference type="Proteomes" id="UP000198211">
    <property type="component" value="Unassembled WGS sequence"/>
</dbReference>
<dbReference type="SUPFAM" id="SSF53098">
    <property type="entry name" value="Ribonuclease H-like"/>
    <property type="match status" value="2"/>
</dbReference>
<keyword evidence="5" id="KW-0695">RNA-directed DNA polymerase</keyword>
<dbReference type="InterPro" id="IPR016197">
    <property type="entry name" value="Chromo-like_dom_sf"/>
</dbReference>
<evidence type="ECO:0000259" key="3">
    <source>
        <dbReference type="PROSITE" id="PS50878"/>
    </source>
</evidence>
<dbReference type="SUPFAM" id="SSF54160">
    <property type="entry name" value="Chromo domain-like"/>
    <property type="match status" value="1"/>
</dbReference>
<evidence type="ECO:0000313" key="5">
    <source>
        <dbReference type="EMBL" id="OWZ07600.1"/>
    </source>
</evidence>
<reference evidence="6" key="1">
    <citation type="submission" date="2017-03" db="EMBL/GenBank/DDBJ databases">
        <title>Phytopthora megakarya and P. palmivora, two closely related causual agents of cacao black pod achieved similar genome size and gene model numbers by different mechanisms.</title>
        <authorList>
            <person name="Ali S."/>
            <person name="Shao J."/>
            <person name="Larry D.J."/>
            <person name="Kronmiller B."/>
            <person name="Shen D."/>
            <person name="Strem M.D."/>
            <person name="Melnick R.L."/>
            <person name="Guiltinan M.J."/>
            <person name="Tyler B.M."/>
            <person name="Meinhardt L.W."/>
            <person name="Bailey B.A."/>
        </authorList>
    </citation>
    <scope>NUCLEOTIDE SEQUENCE [LARGE SCALE GENOMIC DNA]</scope>
    <source>
        <strain evidence="6">zdho120</strain>
    </source>
</reference>
<comment type="caution">
    <text evidence="5">The sequence shown here is derived from an EMBL/GenBank/DDBJ whole genome shotgun (WGS) entry which is preliminary data.</text>
</comment>
<dbReference type="Pfam" id="PF13456">
    <property type="entry name" value="RVT_3"/>
    <property type="match status" value="1"/>
</dbReference>
<dbReference type="GO" id="GO:0015074">
    <property type="term" value="P:DNA integration"/>
    <property type="evidence" value="ECO:0007669"/>
    <property type="project" value="InterPro"/>
</dbReference>
<evidence type="ECO:0000313" key="6">
    <source>
        <dbReference type="Proteomes" id="UP000198211"/>
    </source>
</evidence>
<dbReference type="InterPro" id="IPR050951">
    <property type="entry name" value="Retrovirus_Pol_polyprotein"/>
</dbReference>
<dbReference type="PANTHER" id="PTHR37984:SF5">
    <property type="entry name" value="PROTEIN NYNRIN-LIKE"/>
    <property type="match status" value="1"/>
</dbReference>
<dbReference type="Gene3D" id="3.30.420.10">
    <property type="entry name" value="Ribonuclease H-like superfamily/Ribonuclease H"/>
    <property type="match status" value="2"/>
</dbReference>
<evidence type="ECO:0000259" key="2">
    <source>
        <dbReference type="PROSITE" id="PS50013"/>
    </source>
</evidence>
<proteinExistence type="predicted"/>
<dbReference type="SUPFAM" id="SSF56672">
    <property type="entry name" value="DNA/RNA polymerases"/>
    <property type="match status" value="1"/>
</dbReference>
<dbReference type="PROSITE" id="PS50994">
    <property type="entry name" value="INTEGRASE"/>
    <property type="match status" value="1"/>
</dbReference>
<evidence type="ECO:0000259" key="4">
    <source>
        <dbReference type="PROSITE" id="PS50994"/>
    </source>
</evidence>
<evidence type="ECO:0000256" key="1">
    <source>
        <dbReference type="ARBA" id="ARBA00023268"/>
    </source>
</evidence>
<dbReference type="Gene3D" id="3.30.70.270">
    <property type="match status" value="1"/>
</dbReference>
<dbReference type="InterPro" id="IPR036397">
    <property type="entry name" value="RNaseH_sf"/>
</dbReference>
<keyword evidence="6" id="KW-1185">Reference proteome</keyword>
<dbReference type="InterPro" id="IPR041577">
    <property type="entry name" value="RT_RNaseH_2"/>
</dbReference>
<dbReference type="PANTHER" id="PTHR37984">
    <property type="entry name" value="PROTEIN CBG26694"/>
    <property type="match status" value="1"/>
</dbReference>
<dbReference type="AlphaFoldDB" id="A0A225VSV2"/>
<dbReference type="PROSITE" id="PS50013">
    <property type="entry name" value="CHROMO_2"/>
    <property type="match status" value="1"/>
</dbReference>
<sequence length="945" mass="108645">MIRASKSPWASPIVVIVKKNGVDYRLVNGLTQLMVYPIPLVTDLLEDLDKYRWYCSLDLASGFWVIPMTDRSRLISAFITPFGLFEWLRMPFGLCNASQIYQRLIDNALYGFWKLSPTEDTRDVFQDRVLSKPGTRFVRGRRSYIDDILIGGKSWDDLSKKVERLLEVCEEWHLSISVEKSEWGMPRVDYLGHEVSENGLEAKPKNLEALAALDFPRTQKGPQLRGTLHNPETHDVEKWDHAERAFTTLRSKITATPMLKHFDADRQPVVIVYASDWAVSAVITQEHDGVYIPVKFTSRMLKPNELNYNITEKEILALLRVLNECHNMLLKGCKVVCLKWAAILSPGDWKSSGQRKGRKRFWERWLQASRRWPMLAHVDSALEDIAPRKRPSKMAVIPVPKLGPTESLHVISFDGSARVKREGGAFSAVVWLKAASGYAEGLTVNEAEYRGILLGLSLPEDLDVTRLIMCGDSNLVVRQMRGEMDYKLAGQTLQRQGDKDVHNVEGIEDLKTLNRLGEVLQPTLPVSERETRGPDNERRGTGRVYPVTTRTKSSGYLKKFLSGDISELSKQEVKSCVKIAEQYEVGESGLLYYHVDLFTGFVIAKASASQTAQTVAESYEEAVFRRFGASEAIRHDREPGFMSDFFRAFNKLMGQRQRATLAYRPQANGAAERMVQTITRAIKMYIADNDQRDWDEYAERLTYALNTAHDRTRDETPFFLVHGWDPRSTLETTLAIGNTSHRDVEARRWRTRIQRHYKTARAQALELIREAVNTRATRQNARATEHAIQRGSQVWLYLDRVNPRYARKLAHLWYGPFRVAELMSAYALKPVREFPSRPELRLTVPAEERFDFDEELLPEESWETHDADDDVYEVEQTLDVREGPTTRYGRTRREFHVKWRGYRETSWVDELGLNCGGLLYDFLRKRTGRSRFEVMQSHEDASTES</sequence>
<dbReference type="InterPro" id="IPR002156">
    <property type="entry name" value="RNaseH_domain"/>
</dbReference>
<dbReference type="OrthoDB" id="101303at2759"/>